<keyword evidence="2" id="KW-0828">Tyrosine catabolism</keyword>
<evidence type="ECO:0000313" key="11">
    <source>
        <dbReference type="EMBL" id="CAD8055318.1"/>
    </source>
</evidence>
<dbReference type="GO" id="GO:0004411">
    <property type="term" value="F:homogentisate 1,2-dioxygenase activity"/>
    <property type="evidence" value="ECO:0007669"/>
    <property type="project" value="InterPro"/>
</dbReference>
<dbReference type="Proteomes" id="UP000688137">
    <property type="component" value="Unassembled WGS sequence"/>
</dbReference>
<evidence type="ECO:0000256" key="7">
    <source>
        <dbReference type="PIRSR" id="PIRSR605708-1"/>
    </source>
</evidence>
<reference evidence="11" key="1">
    <citation type="submission" date="2021-01" db="EMBL/GenBank/DDBJ databases">
        <authorList>
            <consortium name="Genoscope - CEA"/>
            <person name="William W."/>
        </authorList>
    </citation>
    <scope>NUCLEOTIDE SEQUENCE</scope>
</reference>
<dbReference type="EMBL" id="CAJJDM010000021">
    <property type="protein sequence ID" value="CAD8055318.1"/>
    <property type="molecule type" value="Genomic_DNA"/>
</dbReference>
<evidence type="ECO:0000256" key="5">
    <source>
        <dbReference type="ARBA" id="ARBA00023004"/>
    </source>
</evidence>
<dbReference type="NCBIfam" id="TIGR01015">
    <property type="entry name" value="hmgA"/>
    <property type="match status" value="1"/>
</dbReference>
<evidence type="ECO:0000256" key="4">
    <source>
        <dbReference type="ARBA" id="ARBA00023002"/>
    </source>
</evidence>
<organism evidence="11 12">
    <name type="scientific">Paramecium primaurelia</name>
    <dbReference type="NCBI Taxonomy" id="5886"/>
    <lineage>
        <taxon>Eukaryota</taxon>
        <taxon>Sar</taxon>
        <taxon>Alveolata</taxon>
        <taxon>Ciliophora</taxon>
        <taxon>Intramacronucleata</taxon>
        <taxon>Oligohymenophorea</taxon>
        <taxon>Peniculida</taxon>
        <taxon>Parameciidae</taxon>
        <taxon>Paramecium</taxon>
    </lineage>
</organism>
<feature type="binding site" evidence="8">
    <location>
        <position position="345"/>
    </location>
    <ligand>
        <name>Fe cation</name>
        <dbReference type="ChEBI" id="CHEBI:24875"/>
    </ligand>
</feature>
<keyword evidence="3" id="KW-0223">Dioxygenase</keyword>
<keyword evidence="6" id="KW-0585">Phenylalanine catabolism</keyword>
<proteinExistence type="predicted"/>
<dbReference type="InterPro" id="IPR046451">
    <property type="entry name" value="HgmA_C"/>
</dbReference>
<dbReference type="InterPro" id="IPR046452">
    <property type="entry name" value="HgmA_N"/>
</dbReference>
<keyword evidence="12" id="KW-1185">Reference proteome</keyword>
<dbReference type="Pfam" id="PF20510">
    <property type="entry name" value="HgmA_N"/>
    <property type="match status" value="1"/>
</dbReference>
<evidence type="ECO:0000256" key="6">
    <source>
        <dbReference type="ARBA" id="ARBA00023232"/>
    </source>
</evidence>
<keyword evidence="1 8" id="KW-0479">Metal-binding</keyword>
<evidence type="ECO:0000313" key="12">
    <source>
        <dbReference type="Proteomes" id="UP000688137"/>
    </source>
</evidence>
<dbReference type="PANTHER" id="PTHR11056">
    <property type="entry name" value="HOMOGENTISATE 1,2-DIOXYGENASE"/>
    <property type="match status" value="1"/>
</dbReference>
<comment type="caution">
    <text evidence="11">The sequence shown here is derived from an EMBL/GenBank/DDBJ whole genome shotgun (WGS) entry which is preliminary data.</text>
</comment>
<dbReference type="InterPro" id="IPR005708">
    <property type="entry name" value="Homogentis_dOase"/>
</dbReference>
<feature type="domain" description="Homogentisate 1,2-dioxygenase C-terminal" evidence="9">
    <location>
        <begin position="285"/>
        <end position="436"/>
    </location>
</feature>
<comment type="cofactor">
    <cofactor evidence="8">
        <name>Fe cation</name>
        <dbReference type="ChEBI" id="CHEBI:24875"/>
    </cofactor>
</comment>
<dbReference type="GO" id="GO:0006572">
    <property type="term" value="P:L-tyrosine catabolic process"/>
    <property type="evidence" value="ECO:0007669"/>
    <property type="project" value="UniProtKB-KW"/>
</dbReference>
<dbReference type="GO" id="GO:0005737">
    <property type="term" value="C:cytoplasm"/>
    <property type="evidence" value="ECO:0007669"/>
    <property type="project" value="TreeGrafter"/>
</dbReference>
<dbReference type="OMA" id="MLPHGPD"/>
<dbReference type="FunFam" id="2.60.120.10:FF:000034">
    <property type="entry name" value="Homogentisate 1,2-dioxygenase"/>
    <property type="match status" value="1"/>
</dbReference>
<feature type="binding site" evidence="8">
    <location>
        <position position="339"/>
    </location>
    <ligand>
        <name>Fe cation</name>
        <dbReference type="ChEBI" id="CHEBI:24875"/>
    </ligand>
</feature>
<evidence type="ECO:0000256" key="1">
    <source>
        <dbReference type="ARBA" id="ARBA00022723"/>
    </source>
</evidence>
<gene>
    <name evidence="11" type="ORF">PPRIM_AZ9-3.1.T0230118</name>
</gene>
<name>A0A8S1KJP7_PARPR</name>
<dbReference type="AlphaFoldDB" id="A0A8S1KJP7"/>
<keyword evidence="4" id="KW-0560">Oxidoreductase</keyword>
<feature type="binding site" evidence="8">
    <location>
        <position position="375"/>
    </location>
    <ligand>
        <name>homogentisate</name>
        <dbReference type="ChEBI" id="CHEBI:16169"/>
    </ligand>
</feature>
<keyword evidence="5 8" id="KW-0408">Iron</keyword>
<feature type="binding site" evidence="8">
    <location>
        <position position="354"/>
    </location>
    <ligand>
        <name>homogentisate</name>
        <dbReference type="ChEBI" id="CHEBI:16169"/>
    </ligand>
</feature>
<evidence type="ECO:0000256" key="2">
    <source>
        <dbReference type="ARBA" id="ARBA00022878"/>
    </source>
</evidence>
<dbReference type="GO" id="GO:0006559">
    <property type="term" value="P:L-phenylalanine catabolic process"/>
    <property type="evidence" value="ECO:0007669"/>
    <property type="project" value="UniProtKB-KW"/>
</dbReference>
<dbReference type="PANTHER" id="PTHR11056:SF0">
    <property type="entry name" value="HOMOGENTISATE 1,2-DIOXYGENASE"/>
    <property type="match status" value="1"/>
</dbReference>
<feature type="domain" description="Homogentisate 1,2-dioxygenase N-terminal" evidence="10">
    <location>
        <begin position="12"/>
        <end position="283"/>
    </location>
</feature>
<evidence type="ECO:0008006" key="13">
    <source>
        <dbReference type="Google" id="ProtNLM"/>
    </source>
</evidence>
<sequence length="443" mass="50437">MDTHRNYENLDYAIGFGNHVETEALKGAVPKGQNSPQKCAYNLIAEQFSGTAFTLPRASNQKTWLYKIRPSAAHSPFVEAPEFGKYVKNDFMNDHGLTITPNQLRWKRLPLPEKPTTFAEGLVTVCGAGDPSIKQGIAIYLYAANKSMTNSSMFNSDGDFLIVPWEGEMLITTEMGKLTVKPREICVIPRGIKFSVEMTKPIRGYICEVFKGHFKIPDLGPIGANGLANPRDFLVPVAFYENTEEEFQIINKYLGKFYKCTKKGSPYDVVGWHGNYYPYKYNLDLFNAMGTVTFDHPDPSIFTVITCQTDEPGVAVCDFAIFPPRWMVAEHTFRPPYYHRNIMSEYMGNISGQYDAKEDGFQPGYGSLHSLLQGHGPDHESFVKWSNMDLQPIRYPYENLAFMFESSYMFKTCSFVMDDQVNLDHDYYHCWDKLAHNKLGDKP</sequence>
<evidence type="ECO:0000259" key="10">
    <source>
        <dbReference type="Pfam" id="PF20510"/>
    </source>
</evidence>
<feature type="binding site" evidence="8">
    <location>
        <position position="375"/>
    </location>
    <ligand>
        <name>Fe cation</name>
        <dbReference type="ChEBI" id="CHEBI:24875"/>
    </ligand>
</feature>
<accession>A0A8S1KJP7</accession>
<dbReference type="Pfam" id="PF04209">
    <property type="entry name" value="HgmA_C"/>
    <property type="match status" value="1"/>
</dbReference>
<evidence type="ECO:0000259" key="9">
    <source>
        <dbReference type="Pfam" id="PF04209"/>
    </source>
</evidence>
<dbReference type="CDD" id="cd07000">
    <property type="entry name" value="cupin_HGO_N"/>
    <property type="match status" value="1"/>
</dbReference>
<evidence type="ECO:0000256" key="3">
    <source>
        <dbReference type="ARBA" id="ARBA00022964"/>
    </source>
</evidence>
<feature type="active site" description="Proton acceptor" evidence="7">
    <location>
        <position position="296"/>
    </location>
</feature>
<protein>
    <recommendedName>
        <fullName evidence="13">Homogentisate 1,2-dioxygenase</fullName>
    </recommendedName>
</protein>
<dbReference type="GO" id="GO:0046872">
    <property type="term" value="F:metal ion binding"/>
    <property type="evidence" value="ECO:0007669"/>
    <property type="project" value="UniProtKB-KW"/>
</dbReference>
<evidence type="ECO:0000256" key="8">
    <source>
        <dbReference type="PIRSR" id="PIRSR605708-2"/>
    </source>
</evidence>